<evidence type="ECO:0000313" key="3">
    <source>
        <dbReference type="Proteomes" id="UP000484015"/>
    </source>
</evidence>
<proteinExistence type="predicted"/>
<comment type="caution">
    <text evidence="2">The sequence shown here is derived from an EMBL/GenBank/DDBJ whole genome shotgun (WGS) entry which is preliminary data.</text>
</comment>
<dbReference type="AlphaFoldDB" id="A0A6L6Q998"/>
<dbReference type="InterPro" id="IPR041916">
    <property type="entry name" value="Anti_sigma_zinc_sf"/>
</dbReference>
<sequence length="214" mass="22606">MKPQPSPQLHEHLAVQELLPWHVAGTLPATEQARVAQHLDSCAACRADVARERRLMSAEPPLPAGLDAEAALARLMPQLNGAAQPPRHGVLHRIAAYFDAGGWRNWALAAQFAIIAGLGVTLWQAIGSNEPSYRALGSGKAAAPDVVVMFQPDARFDQVQRVLQASGARIVDGPTVAGAYLIGVDAAHQPQLLAALRADPAVRLAEPLGTGVAR</sequence>
<name>A0A6L6Q998_9BURK</name>
<feature type="domain" description="Putative zinc-finger" evidence="1">
    <location>
        <begin position="14"/>
        <end position="46"/>
    </location>
</feature>
<dbReference type="InterPro" id="IPR027383">
    <property type="entry name" value="Znf_put"/>
</dbReference>
<dbReference type="Proteomes" id="UP000484015">
    <property type="component" value="Unassembled WGS sequence"/>
</dbReference>
<reference evidence="2 3" key="1">
    <citation type="submission" date="2019-11" db="EMBL/GenBank/DDBJ databases">
        <title>Type strains purchased from KCTC, JCM and DSMZ.</title>
        <authorList>
            <person name="Lu H."/>
        </authorList>
    </citation>
    <scope>NUCLEOTIDE SEQUENCE [LARGE SCALE GENOMIC DNA]</scope>
    <source>
        <strain evidence="2 3">KCTC 42409</strain>
    </source>
</reference>
<evidence type="ECO:0000259" key="1">
    <source>
        <dbReference type="Pfam" id="PF13490"/>
    </source>
</evidence>
<dbReference type="Pfam" id="PF13490">
    <property type="entry name" value="zf-HC2"/>
    <property type="match status" value="1"/>
</dbReference>
<organism evidence="2 3">
    <name type="scientific">Pseudoduganella ginsengisoli</name>
    <dbReference type="NCBI Taxonomy" id="1462440"/>
    <lineage>
        <taxon>Bacteria</taxon>
        <taxon>Pseudomonadati</taxon>
        <taxon>Pseudomonadota</taxon>
        <taxon>Betaproteobacteria</taxon>
        <taxon>Burkholderiales</taxon>
        <taxon>Oxalobacteraceae</taxon>
        <taxon>Telluria group</taxon>
        <taxon>Pseudoduganella</taxon>
    </lineage>
</organism>
<dbReference type="EMBL" id="WNLA01000030">
    <property type="protein sequence ID" value="MTW05792.1"/>
    <property type="molecule type" value="Genomic_DNA"/>
</dbReference>
<keyword evidence="3" id="KW-1185">Reference proteome</keyword>
<dbReference type="Gene3D" id="1.10.10.1320">
    <property type="entry name" value="Anti-sigma factor, zinc-finger domain"/>
    <property type="match status" value="1"/>
</dbReference>
<dbReference type="RefSeq" id="WP_170305868.1">
    <property type="nucleotide sequence ID" value="NZ_WNLA01000030.1"/>
</dbReference>
<gene>
    <name evidence="2" type="ORF">GM668_27315</name>
</gene>
<evidence type="ECO:0000313" key="2">
    <source>
        <dbReference type="EMBL" id="MTW05792.1"/>
    </source>
</evidence>
<protein>
    <recommendedName>
        <fullName evidence="1">Putative zinc-finger domain-containing protein</fullName>
    </recommendedName>
</protein>
<accession>A0A6L6Q998</accession>